<evidence type="ECO:0000313" key="1">
    <source>
        <dbReference type="EMBL" id="OIQ97429.1"/>
    </source>
</evidence>
<dbReference type="EMBL" id="MLJW01000133">
    <property type="protein sequence ID" value="OIQ97429.1"/>
    <property type="molecule type" value="Genomic_DNA"/>
</dbReference>
<proteinExistence type="predicted"/>
<sequence>MKISLQVIPVRCEITILQRKSVLSGGVCLRSKLSTSDLHVYYELNCLIF</sequence>
<comment type="caution">
    <text evidence="1">The sequence shown here is derived from an EMBL/GenBank/DDBJ whole genome shotgun (WGS) entry which is preliminary data.</text>
</comment>
<name>A0A1J5SB29_9ZZZZ</name>
<gene>
    <name evidence="1" type="ORF">GALL_205610</name>
</gene>
<accession>A0A1J5SB29</accession>
<organism evidence="1">
    <name type="scientific">mine drainage metagenome</name>
    <dbReference type="NCBI Taxonomy" id="410659"/>
    <lineage>
        <taxon>unclassified sequences</taxon>
        <taxon>metagenomes</taxon>
        <taxon>ecological metagenomes</taxon>
    </lineage>
</organism>
<dbReference type="AlphaFoldDB" id="A0A1J5SB29"/>
<reference evidence="1" key="1">
    <citation type="submission" date="2016-10" db="EMBL/GenBank/DDBJ databases">
        <title>Sequence of Gallionella enrichment culture.</title>
        <authorList>
            <person name="Poehlein A."/>
            <person name="Muehling M."/>
            <person name="Daniel R."/>
        </authorList>
    </citation>
    <scope>NUCLEOTIDE SEQUENCE</scope>
</reference>
<protein>
    <submittedName>
        <fullName evidence="1">Uncharacterized protein</fullName>
    </submittedName>
</protein>